<dbReference type="EMBL" id="CP034562">
    <property type="protein sequence ID" value="AZQ63938.1"/>
    <property type="molecule type" value="Genomic_DNA"/>
</dbReference>
<dbReference type="Proteomes" id="UP000267268">
    <property type="component" value="Chromosome 1"/>
</dbReference>
<dbReference type="OrthoDB" id="876994at2"/>
<feature type="transmembrane region" description="Helical" evidence="1">
    <location>
        <begin position="206"/>
        <end position="225"/>
    </location>
</feature>
<organism evidence="2 3">
    <name type="scientific">Flammeovirga pectinis</name>
    <dbReference type="NCBI Taxonomy" id="2494373"/>
    <lineage>
        <taxon>Bacteria</taxon>
        <taxon>Pseudomonadati</taxon>
        <taxon>Bacteroidota</taxon>
        <taxon>Cytophagia</taxon>
        <taxon>Cytophagales</taxon>
        <taxon>Flammeovirgaceae</taxon>
        <taxon>Flammeovirga</taxon>
    </lineage>
</organism>
<proteinExistence type="predicted"/>
<keyword evidence="3" id="KW-1185">Reference proteome</keyword>
<feature type="transmembrane region" description="Helical" evidence="1">
    <location>
        <begin position="91"/>
        <end position="113"/>
    </location>
</feature>
<evidence type="ECO:0000256" key="1">
    <source>
        <dbReference type="SAM" id="Phobius"/>
    </source>
</evidence>
<keyword evidence="1" id="KW-0812">Transmembrane</keyword>
<dbReference type="KEGG" id="fll:EI427_17415"/>
<accession>A0A3Q9FQZ0</accession>
<sequence length="235" mass="26960">MKKIKQVPNFIIKVSFHLSVWLIEQFHDMKAYEKQIDNLRHLEEGTLGREIADCLDRHNLKLVPRFESHDLKHSLLGYEMTPVDEIRMQSFMIGNGNISLPSVVIFLFGFILLPHKWYQLLKDFQLGLNSKPIKDWTIEKYAGKDIHQLRKYVFMTERKKIKIQPILHVIAYIGSLVAMIFGGLGMLFCLPFLFSSVLEDLVGAGFPFVGGAILFIGGLISLSIVNKNYKTSYNA</sequence>
<evidence type="ECO:0000313" key="3">
    <source>
        <dbReference type="Proteomes" id="UP000267268"/>
    </source>
</evidence>
<protein>
    <submittedName>
        <fullName evidence="2">Uncharacterized protein</fullName>
    </submittedName>
</protein>
<dbReference type="AlphaFoldDB" id="A0A3Q9FQZ0"/>
<gene>
    <name evidence="2" type="ORF">EI427_17415</name>
</gene>
<dbReference type="RefSeq" id="WP_126617138.1">
    <property type="nucleotide sequence ID" value="NZ_CP034562.1"/>
</dbReference>
<reference evidence="2 3" key="1">
    <citation type="submission" date="2018-12" db="EMBL/GenBank/DDBJ databases">
        <title>Flammeovirga pectinis sp. nov., isolated from the gut of the Korean scallop, Patinopecten yessoensis.</title>
        <authorList>
            <person name="Bae J.-W."/>
            <person name="Jeong Y.-S."/>
            <person name="Kang W."/>
        </authorList>
    </citation>
    <scope>NUCLEOTIDE SEQUENCE [LARGE SCALE GENOMIC DNA]</scope>
    <source>
        <strain evidence="2 3">L12M1</strain>
    </source>
</reference>
<keyword evidence="1" id="KW-1133">Transmembrane helix</keyword>
<keyword evidence="1" id="KW-0472">Membrane</keyword>
<evidence type="ECO:0000313" key="2">
    <source>
        <dbReference type="EMBL" id="AZQ63938.1"/>
    </source>
</evidence>
<name>A0A3Q9FQZ0_9BACT</name>
<feature type="transmembrane region" description="Helical" evidence="1">
    <location>
        <begin position="169"/>
        <end position="194"/>
    </location>
</feature>